<dbReference type="AlphaFoldDB" id="M8BT27"/>
<accession>M8BT27</accession>
<sequence length="188" mass="20495">MDATSRSSASDLATSLTGSSRSLPLCQDPPLPPREALSPTRSASATAVAASTSRRAPAPRAVTRPPASASIPYHLYFPSLLQIEIVHLLAHQEIDDRLGSVSAKPSCVLTLLQALIILIDADATLSKYRAAVEQPGVRELQGKDQRGDRRYGGCVRWRPQVLRCWAFMFLCEHQDKEVGGRIVLAHWS</sequence>
<feature type="compositionally biased region" description="Low complexity" evidence="1">
    <location>
        <begin position="38"/>
        <end position="65"/>
    </location>
</feature>
<reference evidence="2" key="1">
    <citation type="submission" date="2015-06" db="UniProtKB">
        <authorList>
            <consortium name="EnsemblPlants"/>
        </authorList>
    </citation>
    <scope>IDENTIFICATION</scope>
</reference>
<organism evidence="2">
    <name type="scientific">Aegilops tauschii</name>
    <name type="common">Tausch's goatgrass</name>
    <name type="synonym">Aegilops squarrosa</name>
    <dbReference type="NCBI Taxonomy" id="37682"/>
    <lineage>
        <taxon>Eukaryota</taxon>
        <taxon>Viridiplantae</taxon>
        <taxon>Streptophyta</taxon>
        <taxon>Embryophyta</taxon>
        <taxon>Tracheophyta</taxon>
        <taxon>Spermatophyta</taxon>
        <taxon>Magnoliopsida</taxon>
        <taxon>Liliopsida</taxon>
        <taxon>Poales</taxon>
        <taxon>Poaceae</taxon>
        <taxon>BOP clade</taxon>
        <taxon>Pooideae</taxon>
        <taxon>Triticodae</taxon>
        <taxon>Triticeae</taxon>
        <taxon>Triticinae</taxon>
        <taxon>Aegilops</taxon>
    </lineage>
</organism>
<evidence type="ECO:0000256" key="1">
    <source>
        <dbReference type="SAM" id="MobiDB-lite"/>
    </source>
</evidence>
<protein>
    <submittedName>
        <fullName evidence="2">Uncharacterized protein</fullName>
    </submittedName>
</protein>
<evidence type="ECO:0000313" key="2">
    <source>
        <dbReference type="EnsemblPlants" id="EMT09979"/>
    </source>
</evidence>
<proteinExistence type="predicted"/>
<dbReference type="EnsemblPlants" id="EMT09979">
    <property type="protein sequence ID" value="EMT09979"/>
    <property type="gene ID" value="F775_25161"/>
</dbReference>
<name>M8BT27_AEGTA</name>
<feature type="compositionally biased region" description="Polar residues" evidence="1">
    <location>
        <begin position="1"/>
        <end position="22"/>
    </location>
</feature>
<feature type="region of interest" description="Disordered" evidence="1">
    <location>
        <begin position="1"/>
        <end position="65"/>
    </location>
</feature>